<accession>R4T7G6</accession>
<dbReference type="SUPFAM" id="SSF103473">
    <property type="entry name" value="MFS general substrate transporter"/>
    <property type="match status" value="1"/>
</dbReference>
<dbReference type="AlphaFoldDB" id="R4T7G6"/>
<proteinExistence type="predicted"/>
<evidence type="ECO:0000313" key="2">
    <source>
        <dbReference type="EMBL" id="AGM06887.1"/>
    </source>
</evidence>
<evidence type="ECO:0000313" key="3">
    <source>
        <dbReference type="Proteomes" id="UP000013968"/>
    </source>
</evidence>
<keyword evidence="3" id="KW-1185">Reference proteome</keyword>
<dbReference type="KEGG" id="aoi:AORI_4302"/>
<sequence>MTWSPLSAIAMASVDPDAAGGASGLFNTVRQVGSVGGVAATGAILAGLEGRPGLGFGVVFGFVGLVAVGGVVAAFRLPRVVRVEVG</sequence>
<reference evidence="2 3" key="1">
    <citation type="journal article" date="2013" name="BMC Genomics">
        <title>ContigScape: a Cytoscape plugin facilitating microbial genome gap closing.</title>
        <authorList>
            <person name="Tang B."/>
            <person name="Wang Q."/>
            <person name="Yang M."/>
            <person name="Xie F."/>
            <person name="Zhu Y."/>
            <person name="Zhuo Y."/>
            <person name="Wang S."/>
            <person name="Gao H."/>
            <person name="Ding X."/>
            <person name="Zhang L."/>
            <person name="Zhao G."/>
            <person name="Zheng H."/>
        </authorList>
    </citation>
    <scope>NUCLEOTIDE SEQUENCE [LARGE SCALE GENOMIC DNA]</scope>
    <source>
        <strain evidence="2 3">HCCB10007</strain>
    </source>
</reference>
<feature type="transmembrane region" description="Helical" evidence="1">
    <location>
        <begin position="54"/>
        <end position="75"/>
    </location>
</feature>
<dbReference type="HOGENOM" id="CLU_2490983_0_0_11"/>
<keyword evidence="1" id="KW-0472">Membrane</keyword>
<dbReference type="InterPro" id="IPR036259">
    <property type="entry name" value="MFS_trans_sf"/>
</dbReference>
<dbReference type="EMBL" id="CP003410">
    <property type="protein sequence ID" value="AGM06887.1"/>
    <property type="molecule type" value="Genomic_DNA"/>
</dbReference>
<keyword evidence="1" id="KW-1133">Transmembrane helix</keyword>
<dbReference type="Proteomes" id="UP000013968">
    <property type="component" value="Chromosome"/>
</dbReference>
<protein>
    <submittedName>
        <fullName evidence="2">MFS transporter multidrug efflux transporter</fullName>
    </submittedName>
</protein>
<evidence type="ECO:0000256" key="1">
    <source>
        <dbReference type="SAM" id="Phobius"/>
    </source>
</evidence>
<name>R4T7G6_9PSEU</name>
<organism evidence="2 3">
    <name type="scientific">Amycolatopsis keratiniphila</name>
    <dbReference type="NCBI Taxonomy" id="129921"/>
    <lineage>
        <taxon>Bacteria</taxon>
        <taxon>Bacillati</taxon>
        <taxon>Actinomycetota</taxon>
        <taxon>Actinomycetes</taxon>
        <taxon>Pseudonocardiales</taxon>
        <taxon>Pseudonocardiaceae</taxon>
        <taxon>Amycolatopsis</taxon>
        <taxon>Amycolatopsis japonica group</taxon>
    </lineage>
</organism>
<gene>
    <name evidence="2" type="ORF">AORI_4302</name>
</gene>
<keyword evidence="1" id="KW-0812">Transmembrane</keyword>
<dbReference type="Gene3D" id="1.20.1250.20">
    <property type="entry name" value="MFS general substrate transporter like domains"/>
    <property type="match status" value="1"/>
</dbReference>